<evidence type="ECO:0000313" key="4">
    <source>
        <dbReference type="Proteomes" id="UP000594008"/>
    </source>
</evidence>
<accession>A0A7M2T9F8</accession>
<proteinExistence type="predicted"/>
<keyword evidence="2" id="KW-1133">Transmembrane helix</keyword>
<keyword evidence="2" id="KW-0472">Membrane</keyword>
<name>A0A7M2T9F8_STRCW</name>
<dbReference type="InterPro" id="IPR014543">
    <property type="entry name" value="UCP028291"/>
</dbReference>
<dbReference type="Gene3D" id="3.30.310.50">
    <property type="entry name" value="Alpha-D-phosphohexomutase, C-terminal domain"/>
    <property type="match status" value="1"/>
</dbReference>
<evidence type="ECO:0000256" key="1">
    <source>
        <dbReference type="SAM" id="MobiDB-lite"/>
    </source>
</evidence>
<organism evidence="3 4">
    <name type="scientific">Streptomyces chromofuscus</name>
    <dbReference type="NCBI Taxonomy" id="42881"/>
    <lineage>
        <taxon>Bacteria</taxon>
        <taxon>Bacillati</taxon>
        <taxon>Actinomycetota</taxon>
        <taxon>Actinomycetes</taxon>
        <taxon>Kitasatosporales</taxon>
        <taxon>Streptomycetaceae</taxon>
        <taxon>Streptomyces</taxon>
    </lineage>
</organism>
<dbReference type="EMBL" id="CP063374">
    <property type="protein sequence ID" value="QOV44553.1"/>
    <property type="molecule type" value="Genomic_DNA"/>
</dbReference>
<feature type="compositionally biased region" description="Polar residues" evidence="1">
    <location>
        <begin position="115"/>
        <end position="129"/>
    </location>
</feature>
<keyword evidence="2" id="KW-0812">Transmembrane</keyword>
<dbReference type="RefSeq" id="WP_189697709.1">
    <property type="nucleotide sequence ID" value="NZ_BMTA01000005.1"/>
</dbReference>
<dbReference type="Pfam" id="PF09981">
    <property type="entry name" value="DUF2218"/>
    <property type="match status" value="1"/>
</dbReference>
<gene>
    <name evidence="3" type="ORF">IPT68_00425</name>
</gene>
<dbReference type="KEGG" id="schf:IPT68_00425"/>
<dbReference type="Proteomes" id="UP000594008">
    <property type="component" value="Chromosome"/>
</dbReference>
<protein>
    <submittedName>
        <fullName evidence="3">DUF2218 domain-containing protein</fullName>
    </submittedName>
</protein>
<feature type="region of interest" description="Disordered" evidence="1">
    <location>
        <begin position="115"/>
        <end position="138"/>
    </location>
</feature>
<dbReference type="AlphaFoldDB" id="A0A7M2T9F8"/>
<evidence type="ECO:0000313" key="3">
    <source>
        <dbReference type="EMBL" id="QOV44553.1"/>
    </source>
</evidence>
<feature type="transmembrane region" description="Helical" evidence="2">
    <location>
        <begin position="173"/>
        <end position="193"/>
    </location>
</feature>
<feature type="transmembrane region" description="Helical" evidence="2">
    <location>
        <begin position="143"/>
        <end position="167"/>
    </location>
</feature>
<reference evidence="3 4" key="1">
    <citation type="submission" date="2020-10" db="EMBL/GenBank/DDBJ databases">
        <title>Streptomyces chromofuscus complate genome analysis.</title>
        <authorList>
            <person name="Anwar N."/>
        </authorList>
    </citation>
    <scope>NUCLEOTIDE SEQUENCE [LARGE SCALE GENOMIC DNA]</scope>
    <source>
        <strain evidence="3 4">DSM 40273</strain>
    </source>
</reference>
<keyword evidence="4" id="KW-1185">Reference proteome</keyword>
<sequence>MLIAEADIRTEWPSWYLAQLCEYPSALGGDTRHRPHMHHGGHAPTRTQHVERGNTHGTIDLVGGRCTLRADTNSLTLRVEAADPDSLQRIQHLVAARMQEIGQHDALHVTWRQTEPSGHQLGDPTTDTPVSAKKAGPHTPRRAALGLLAVVALVVAVHLGLGSLLMASGSGTHWIIGAVLVITLLHVLGSLVVRRRKSRRTR</sequence>
<evidence type="ECO:0000256" key="2">
    <source>
        <dbReference type="SAM" id="Phobius"/>
    </source>
</evidence>